<gene>
    <name evidence="2" type="ORF">GXW71_07710</name>
</gene>
<name>A0ABS5EVB4_9PROT</name>
<evidence type="ECO:0000313" key="3">
    <source>
        <dbReference type="Proteomes" id="UP001196870"/>
    </source>
</evidence>
<proteinExistence type="predicted"/>
<organism evidence="2 3">
    <name type="scientific">Plastoroseomonas hellenica</name>
    <dbReference type="NCBI Taxonomy" id="2687306"/>
    <lineage>
        <taxon>Bacteria</taxon>
        <taxon>Pseudomonadati</taxon>
        <taxon>Pseudomonadota</taxon>
        <taxon>Alphaproteobacteria</taxon>
        <taxon>Acetobacterales</taxon>
        <taxon>Acetobacteraceae</taxon>
        <taxon>Plastoroseomonas</taxon>
    </lineage>
</organism>
<comment type="caution">
    <text evidence="2">The sequence shown here is derived from an EMBL/GenBank/DDBJ whole genome shotgun (WGS) entry which is preliminary data.</text>
</comment>
<protein>
    <submittedName>
        <fullName evidence="2">Uncharacterized protein</fullName>
    </submittedName>
</protein>
<evidence type="ECO:0000313" key="2">
    <source>
        <dbReference type="EMBL" id="MBR0664240.1"/>
    </source>
</evidence>
<keyword evidence="3" id="KW-1185">Reference proteome</keyword>
<accession>A0ABS5EVB4</accession>
<dbReference type="Proteomes" id="UP001196870">
    <property type="component" value="Unassembled WGS sequence"/>
</dbReference>
<feature type="chain" id="PRO_5045599775" evidence="1">
    <location>
        <begin position="24"/>
        <end position="95"/>
    </location>
</feature>
<evidence type="ECO:0000256" key="1">
    <source>
        <dbReference type="SAM" id="SignalP"/>
    </source>
</evidence>
<sequence>MSRAVTWSRAALALALLTASGCAVDPFAREGVWRPSAVNETNLRAMVADPRDLQQGVGEPGANGAAAAAAVQRLLEDRVRPLPAVSTAGAGGSSN</sequence>
<keyword evidence="1" id="KW-0732">Signal</keyword>
<dbReference type="PROSITE" id="PS51257">
    <property type="entry name" value="PROKAR_LIPOPROTEIN"/>
    <property type="match status" value="1"/>
</dbReference>
<reference evidence="3" key="1">
    <citation type="journal article" date="2021" name="Syst. Appl. Microbiol.">
        <title>Roseomonas hellenica sp. nov., isolated from roots of wild-growing Alkanna tinctoria.</title>
        <authorList>
            <person name="Rat A."/>
            <person name="Naranjo H.D."/>
            <person name="Lebbe L."/>
            <person name="Cnockaert M."/>
            <person name="Krigas N."/>
            <person name="Grigoriadou K."/>
            <person name="Maloupa E."/>
            <person name="Willems A."/>
        </authorList>
    </citation>
    <scope>NUCLEOTIDE SEQUENCE [LARGE SCALE GENOMIC DNA]</scope>
    <source>
        <strain evidence="3">LMG 31523</strain>
    </source>
</reference>
<dbReference type="EMBL" id="JAAGBB010000007">
    <property type="protein sequence ID" value="MBR0664240.1"/>
    <property type="molecule type" value="Genomic_DNA"/>
</dbReference>
<dbReference type="RefSeq" id="WP_211851837.1">
    <property type="nucleotide sequence ID" value="NZ_JAAGBB010000007.1"/>
</dbReference>
<feature type="signal peptide" evidence="1">
    <location>
        <begin position="1"/>
        <end position="23"/>
    </location>
</feature>